<accession>A0A2D0IMG1</accession>
<comment type="caution">
    <text evidence="1">The sequence shown here is derived from an EMBL/GenBank/DDBJ whole genome shotgun (WGS) entry which is preliminary data.</text>
</comment>
<dbReference type="AlphaFoldDB" id="A0A2D0IMG1"/>
<evidence type="ECO:0000313" key="3">
    <source>
        <dbReference type="Proteomes" id="UP000225605"/>
    </source>
</evidence>
<reference evidence="2 4" key="2">
    <citation type="submission" date="2018-09" db="EMBL/GenBank/DDBJ databases">
        <title>Genomic Encyclopedia of Archaeal and Bacterial Type Strains, Phase II (KMG-II): from individual species to whole genera.</title>
        <authorList>
            <person name="Goeker M."/>
        </authorList>
    </citation>
    <scope>NUCLEOTIDE SEQUENCE [LARGE SCALE GENOMIC DNA]</scope>
    <source>
        <strain evidence="2 4">DSM 16337</strain>
    </source>
</reference>
<name>A0A2D0IMG1_9GAMM</name>
<sequence>MANPKLCSNCGTNELVFIESKYFKREKKFKSFVVCKLCNKRVTPVQWLRCESEVRDQALSNWNNEN</sequence>
<keyword evidence="4" id="KW-1185">Reference proteome</keyword>
<dbReference type="Proteomes" id="UP000283568">
    <property type="component" value="Unassembled WGS sequence"/>
</dbReference>
<evidence type="ECO:0000313" key="1">
    <source>
        <dbReference type="EMBL" id="PHM22992.1"/>
    </source>
</evidence>
<evidence type="ECO:0000313" key="2">
    <source>
        <dbReference type="EMBL" id="RKE92660.1"/>
    </source>
</evidence>
<gene>
    <name evidence="2" type="ORF">BDE27_0316</name>
    <name evidence="1" type="ORF">Xehl_03226</name>
</gene>
<dbReference type="SUPFAM" id="SSF57783">
    <property type="entry name" value="Zinc beta-ribbon"/>
    <property type="match status" value="1"/>
</dbReference>
<proteinExistence type="predicted"/>
<organism evidence="1 3">
    <name type="scientific">Xenorhabdus ehlersii</name>
    <dbReference type="NCBI Taxonomy" id="290111"/>
    <lineage>
        <taxon>Bacteria</taxon>
        <taxon>Pseudomonadati</taxon>
        <taxon>Pseudomonadota</taxon>
        <taxon>Gammaproteobacteria</taxon>
        <taxon>Enterobacterales</taxon>
        <taxon>Morganellaceae</taxon>
        <taxon>Xenorhabdus</taxon>
    </lineage>
</organism>
<dbReference type="EMBL" id="RAQI01000001">
    <property type="protein sequence ID" value="RKE92660.1"/>
    <property type="molecule type" value="Genomic_DNA"/>
</dbReference>
<protein>
    <submittedName>
        <fullName evidence="1">Uncharacterized protein</fullName>
    </submittedName>
</protein>
<reference evidence="1 3" key="1">
    <citation type="journal article" date="2017" name="Nat. Microbiol.">
        <title>Natural product diversity associated with the nematode symbionts Photorhabdus and Xenorhabdus.</title>
        <authorList>
            <person name="Tobias N.J."/>
            <person name="Wolff H."/>
            <person name="Djahanschiri B."/>
            <person name="Grundmann F."/>
            <person name="Kronenwerth M."/>
            <person name="Shi Y.M."/>
            <person name="Simonyi S."/>
            <person name="Grun P."/>
            <person name="Shapiro-Ilan D."/>
            <person name="Pidot S.J."/>
            <person name="Stinear T.P."/>
            <person name="Ebersberger I."/>
            <person name="Bode H.B."/>
        </authorList>
    </citation>
    <scope>NUCLEOTIDE SEQUENCE [LARGE SCALE GENOMIC DNA]</scope>
    <source>
        <strain evidence="1 3">DSM 16337</strain>
    </source>
</reference>
<evidence type="ECO:0000313" key="4">
    <source>
        <dbReference type="Proteomes" id="UP000283568"/>
    </source>
</evidence>
<dbReference type="EMBL" id="NIBT01000018">
    <property type="protein sequence ID" value="PHM22992.1"/>
    <property type="molecule type" value="Genomic_DNA"/>
</dbReference>
<dbReference type="RefSeq" id="WP_099133218.1">
    <property type="nucleotide sequence ID" value="NZ_CAWNOJ010000029.1"/>
</dbReference>
<dbReference type="Proteomes" id="UP000225605">
    <property type="component" value="Unassembled WGS sequence"/>
</dbReference>